<reference evidence="3" key="1">
    <citation type="submission" date="2022-11" db="UniProtKB">
        <authorList>
            <consortium name="WormBaseParasite"/>
        </authorList>
    </citation>
    <scope>IDENTIFICATION</scope>
</reference>
<evidence type="ECO:0000259" key="1">
    <source>
        <dbReference type="Pfam" id="PF13012"/>
    </source>
</evidence>
<protein>
    <submittedName>
        <fullName evidence="3">Rpn11/EIF3F C-terminal domain-containing protein</fullName>
    </submittedName>
</protein>
<dbReference type="GO" id="GO:0003743">
    <property type="term" value="F:translation initiation factor activity"/>
    <property type="evidence" value="ECO:0007669"/>
    <property type="project" value="TreeGrafter"/>
</dbReference>
<organism evidence="2 3">
    <name type="scientific">Acrobeloides nanus</name>
    <dbReference type="NCBI Taxonomy" id="290746"/>
    <lineage>
        <taxon>Eukaryota</taxon>
        <taxon>Metazoa</taxon>
        <taxon>Ecdysozoa</taxon>
        <taxon>Nematoda</taxon>
        <taxon>Chromadorea</taxon>
        <taxon>Rhabditida</taxon>
        <taxon>Tylenchina</taxon>
        <taxon>Cephalobomorpha</taxon>
        <taxon>Cephaloboidea</taxon>
        <taxon>Cephalobidae</taxon>
        <taxon>Acrobeloides</taxon>
    </lineage>
</organism>
<dbReference type="Pfam" id="PF13012">
    <property type="entry name" value="MitMem_reg"/>
    <property type="match status" value="1"/>
</dbReference>
<dbReference type="WBParaSite" id="ACRNAN_Path_681.g2544.t1">
    <property type="protein sequence ID" value="ACRNAN_Path_681.g2544.t1"/>
    <property type="gene ID" value="ACRNAN_Path_681.g2544"/>
</dbReference>
<keyword evidence="2" id="KW-1185">Reference proteome</keyword>
<dbReference type="AlphaFoldDB" id="A0A914CAA8"/>
<accession>A0A914CAA8</accession>
<dbReference type="InterPro" id="IPR024969">
    <property type="entry name" value="EIF3F/CSN6-like_C"/>
</dbReference>
<dbReference type="GO" id="GO:0031369">
    <property type="term" value="F:translation initiation factor binding"/>
    <property type="evidence" value="ECO:0007669"/>
    <property type="project" value="TreeGrafter"/>
</dbReference>
<dbReference type="PANTHER" id="PTHR10540">
    <property type="entry name" value="EUKARYOTIC TRANSLATION INITIATION FACTOR 3 SUBUNIT F-RELATED"/>
    <property type="match status" value="1"/>
</dbReference>
<evidence type="ECO:0000313" key="3">
    <source>
        <dbReference type="WBParaSite" id="ACRNAN_Path_681.g2544.t1"/>
    </source>
</evidence>
<dbReference type="PANTHER" id="PTHR10540:SF6">
    <property type="entry name" value="EUKARYOTIC TRANSLATION INITIATION FACTOR 3 SUBUNIT F"/>
    <property type="match status" value="1"/>
</dbReference>
<name>A0A914CAA8_9BILA</name>
<dbReference type="GO" id="GO:0071541">
    <property type="term" value="C:eukaryotic translation initiation factor 3 complex, eIF3m"/>
    <property type="evidence" value="ECO:0007669"/>
    <property type="project" value="TreeGrafter"/>
</dbReference>
<dbReference type="Proteomes" id="UP000887540">
    <property type="component" value="Unplaced"/>
</dbReference>
<sequence length="229" mass="26277">MPEINDSFNQEMLQMMKRSTPSEQVVGWFFTVSDLTESCEMYHDYYSRLVSDISMRKEQPPIILLTMDVSFSVENQARLPVRAYVRAEAGIPNKQQNHAVIFQPLKVELDAFPGEAVALGVVQKGTDAKDRTALLDVGIEHLEKSTEEMINWLERLQTYVNEVLKQKEMPSDSSMGRRLMDIVNTANTQLPPEKLERLVKNSLRDYMMISYLANLTKTQLSLQERMLIG</sequence>
<dbReference type="Gene3D" id="3.40.140.10">
    <property type="entry name" value="Cytidine Deaminase, domain 2"/>
    <property type="match status" value="1"/>
</dbReference>
<proteinExistence type="predicted"/>
<evidence type="ECO:0000313" key="2">
    <source>
        <dbReference type="Proteomes" id="UP000887540"/>
    </source>
</evidence>
<feature type="domain" description="EIF3F/CSN6-like C-terminal" evidence="1">
    <location>
        <begin position="115"/>
        <end position="225"/>
    </location>
</feature>